<accession>A0A4W3HI92</accession>
<evidence type="ECO:0000256" key="4">
    <source>
        <dbReference type="ARBA" id="ARBA00023180"/>
    </source>
</evidence>
<comment type="subcellular location">
    <subcellularLocation>
        <location evidence="1">Secreted</location>
    </subcellularLocation>
</comment>
<dbReference type="PANTHER" id="PTHR15031:SF4">
    <property type="entry name" value="CARTILAGE INTERMEDIATE LAYER PROTEIN 1"/>
    <property type="match status" value="1"/>
</dbReference>
<evidence type="ECO:0000259" key="5">
    <source>
        <dbReference type="Pfam" id="PF13330"/>
    </source>
</evidence>
<proteinExistence type="predicted"/>
<dbReference type="Proteomes" id="UP000314986">
    <property type="component" value="Unassembled WGS sequence"/>
</dbReference>
<reference evidence="6" key="4">
    <citation type="submission" date="2025-08" db="UniProtKB">
        <authorList>
            <consortium name="Ensembl"/>
        </authorList>
    </citation>
    <scope>IDENTIFICATION</scope>
</reference>
<organism evidence="6 7">
    <name type="scientific">Callorhinchus milii</name>
    <name type="common">Ghost shark</name>
    <dbReference type="NCBI Taxonomy" id="7868"/>
    <lineage>
        <taxon>Eukaryota</taxon>
        <taxon>Metazoa</taxon>
        <taxon>Chordata</taxon>
        <taxon>Craniata</taxon>
        <taxon>Vertebrata</taxon>
        <taxon>Chondrichthyes</taxon>
        <taxon>Holocephali</taxon>
        <taxon>Chimaeriformes</taxon>
        <taxon>Callorhinchidae</taxon>
        <taxon>Callorhinchus</taxon>
    </lineage>
</organism>
<dbReference type="PANTHER" id="PTHR15031">
    <property type="entry name" value="CARTILAGE INTERMEDIATE LAYER PROTEIN CLIP"/>
    <property type="match status" value="1"/>
</dbReference>
<reference evidence="7" key="3">
    <citation type="journal article" date="2014" name="Nature">
        <title>Elephant shark genome provides unique insights into gnathostome evolution.</title>
        <authorList>
            <consortium name="International Elephant Shark Genome Sequencing Consortium"/>
            <person name="Venkatesh B."/>
            <person name="Lee A.P."/>
            <person name="Ravi V."/>
            <person name="Maurya A.K."/>
            <person name="Lian M.M."/>
            <person name="Swann J.B."/>
            <person name="Ohta Y."/>
            <person name="Flajnik M.F."/>
            <person name="Sutoh Y."/>
            <person name="Kasahara M."/>
            <person name="Hoon S."/>
            <person name="Gangu V."/>
            <person name="Roy S.W."/>
            <person name="Irimia M."/>
            <person name="Korzh V."/>
            <person name="Kondrychyn I."/>
            <person name="Lim Z.W."/>
            <person name="Tay B.H."/>
            <person name="Tohari S."/>
            <person name="Kong K.W."/>
            <person name="Ho S."/>
            <person name="Lorente-Galdos B."/>
            <person name="Quilez J."/>
            <person name="Marques-Bonet T."/>
            <person name="Raney B.J."/>
            <person name="Ingham P.W."/>
            <person name="Tay A."/>
            <person name="Hillier L.W."/>
            <person name="Minx P."/>
            <person name="Boehm T."/>
            <person name="Wilson R.K."/>
            <person name="Brenner S."/>
            <person name="Warren W.C."/>
        </authorList>
    </citation>
    <scope>NUCLEOTIDE SEQUENCE [LARGE SCALE GENOMIC DNA]</scope>
</reference>
<dbReference type="AlphaFoldDB" id="A0A4W3HI92"/>
<evidence type="ECO:0000256" key="2">
    <source>
        <dbReference type="ARBA" id="ARBA00022525"/>
    </source>
</evidence>
<evidence type="ECO:0000313" key="6">
    <source>
        <dbReference type="Ensembl" id="ENSCMIP00000016773.1"/>
    </source>
</evidence>
<protein>
    <recommendedName>
        <fullName evidence="5">WxxW domain-containing protein</fullName>
    </recommendedName>
</protein>
<name>A0A4W3HI92_CALMI</name>
<reference evidence="7" key="1">
    <citation type="journal article" date="2006" name="Science">
        <title>Ancient noncoding elements conserved in the human genome.</title>
        <authorList>
            <person name="Venkatesh B."/>
            <person name="Kirkness E.F."/>
            <person name="Loh Y.H."/>
            <person name="Halpern A.L."/>
            <person name="Lee A.P."/>
            <person name="Johnson J."/>
            <person name="Dandona N."/>
            <person name="Viswanathan L.D."/>
            <person name="Tay A."/>
            <person name="Venter J.C."/>
            <person name="Strausberg R.L."/>
            <person name="Brenner S."/>
        </authorList>
    </citation>
    <scope>NUCLEOTIDE SEQUENCE [LARGE SCALE GENOMIC DNA]</scope>
</reference>
<evidence type="ECO:0000256" key="1">
    <source>
        <dbReference type="ARBA" id="ARBA00004613"/>
    </source>
</evidence>
<evidence type="ECO:0000313" key="7">
    <source>
        <dbReference type="Proteomes" id="UP000314986"/>
    </source>
</evidence>
<keyword evidence="2" id="KW-0964">Secreted</keyword>
<keyword evidence="3" id="KW-0732">Signal</keyword>
<sequence length="176" mass="19928">LLFILQAKVQTEPCYTQWFDRDNPSGSGDYETTPKIQQENPEKICSKPISCEVQTINGTPVDLTTDNIKICTVLDGFSCINEHQNGKQCKDYKIRYKCPEDFCKDDSEPCFTQWFDRDNPSGSGDYETVIEIRGEYPDQLCTNPISCEVQTIHGTPLPPPFGTPFHIPFDPLPPSK</sequence>
<dbReference type="InterPro" id="IPR039675">
    <property type="entry name" value="CILP1/CILP2"/>
</dbReference>
<feature type="domain" description="WxxW" evidence="5">
    <location>
        <begin position="16"/>
        <end position="98"/>
    </location>
</feature>
<reference evidence="7" key="2">
    <citation type="journal article" date="2007" name="PLoS Biol.">
        <title>Survey sequencing and comparative analysis of the elephant shark (Callorhinchus milii) genome.</title>
        <authorList>
            <person name="Venkatesh B."/>
            <person name="Kirkness E.F."/>
            <person name="Loh Y.H."/>
            <person name="Halpern A.L."/>
            <person name="Lee A.P."/>
            <person name="Johnson J."/>
            <person name="Dandona N."/>
            <person name="Viswanathan L.D."/>
            <person name="Tay A."/>
            <person name="Venter J.C."/>
            <person name="Strausberg R.L."/>
            <person name="Brenner S."/>
        </authorList>
    </citation>
    <scope>NUCLEOTIDE SEQUENCE [LARGE SCALE GENOMIC DNA]</scope>
</reference>
<evidence type="ECO:0000256" key="3">
    <source>
        <dbReference type="ARBA" id="ARBA00022729"/>
    </source>
</evidence>
<reference evidence="6" key="5">
    <citation type="submission" date="2025-09" db="UniProtKB">
        <authorList>
            <consortium name="Ensembl"/>
        </authorList>
    </citation>
    <scope>IDENTIFICATION</scope>
</reference>
<dbReference type="OMA" id="CEVQTIN"/>
<dbReference type="InParanoid" id="A0A4W3HI92"/>
<keyword evidence="7" id="KW-1185">Reference proteome</keyword>
<dbReference type="Pfam" id="PF13330">
    <property type="entry name" value="Mucin2_WxxW"/>
    <property type="match status" value="2"/>
</dbReference>
<dbReference type="Ensembl" id="ENSCMIT00000017106.1">
    <property type="protein sequence ID" value="ENSCMIP00000016773.1"/>
    <property type="gene ID" value="ENSCMIG00000008052.1"/>
</dbReference>
<dbReference type="InterPro" id="IPR025155">
    <property type="entry name" value="WxxW_domain"/>
</dbReference>
<dbReference type="GeneTree" id="ENSGT00390000008152"/>
<feature type="domain" description="WxxW" evidence="5">
    <location>
        <begin position="112"/>
        <end position="151"/>
    </location>
</feature>
<keyword evidence="4" id="KW-0325">Glycoprotein</keyword>
<dbReference type="GO" id="GO:0005576">
    <property type="term" value="C:extracellular region"/>
    <property type="evidence" value="ECO:0007669"/>
    <property type="project" value="UniProtKB-SubCell"/>
</dbReference>